<reference evidence="2" key="1">
    <citation type="submission" date="2014-12" db="EMBL/GenBank/DDBJ databases">
        <title>Insight into the proteome of Arion vulgaris.</title>
        <authorList>
            <person name="Aradska J."/>
            <person name="Bulat T."/>
            <person name="Smidak R."/>
            <person name="Sarate P."/>
            <person name="Gangsoo J."/>
            <person name="Sialana F."/>
            <person name="Bilban M."/>
            <person name="Lubec G."/>
        </authorList>
    </citation>
    <scope>NUCLEOTIDE SEQUENCE</scope>
    <source>
        <tissue evidence="2">Skin</tissue>
    </source>
</reference>
<feature type="non-terminal residue" evidence="2">
    <location>
        <position position="1"/>
    </location>
</feature>
<accession>A0A0B6ZGN0</accession>
<name>A0A0B6ZGN0_9EUPU</name>
<keyword evidence="1" id="KW-0175">Coiled coil</keyword>
<sequence length="275" mass="31746">EEYRELLRIVQIQQEKMKVQEAQIHDASMEISTFEEDLSSHKIKLEAIVEEVSNFDKQETYYKNEFENVEIEDYISVLDREKKLEADVKLKIINLKEKLKTMESQIKQLNEEHCKKTKDLKSEEIERNDFEKKQTELEGKVILDIKHLEKQLEGLNKITDENNQKLKDVNTEIFKTEADLKQKEEKVKVMEEKLNDETKNNSNISAHSIVPALAVSGTAFPISENGEAILRLLDRRLSSPTSFTVDEIDNLGGVTSAQHVYSSVIVVKNPNGVWV</sequence>
<feature type="coiled-coil region" evidence="1">
    <location>
        <begin position="85"/>
        <end position="200"/>
    </location>
</feature>
<protein>
    <submittedName>
        <fullName evidence="2">Uncharacterized protein</fullName>
    </submittedName>
</protein>
<proteinExistence type="predicted"/>
<dbReference type="EMBL" id="HACG01020136">
    <property type="protein sequence ID" value="CEK67001.1"/>
    <property type="molecule type" value="Transcribed_RNA"/>
</dbReference>
<evidence type="ECO:0000313" key="2">
    <source>
        <dbReference type="EMBL" id="CEK67001.1"/>
    </source>
</evidence>
<dbReference type="AlphaFoldDB" id="A0A0B6ZGN0"/>
<evidence type="ECO:0000256" key="1">
    <source>
        <dbReference type="SAM" id="Coils"/>
    </source>
</evidence>
<gene>
    <name evidence="2" type="primary">ORF60949</name>
</gene>
<dbReference type="SUPFAM" id="SSF57997">
    <property type="entry name" value="Tropomyosin"/>
    <property type="match status" value="1"/>
</dbReference>
<organism evidence="2">
    <name type="scientific">Arion vulgaris</name>
    <dbReference type="NCBI Taxonomy" id="1028688"/>
    <lineage>
        <taxon>Eukaryota</taxon>
        <taxon>Metazoa</taxon>
        <taxon>Spiralia</taxon>
        <taxon>Lophotrochozoa</taxon>
        <taxon>Mollusca</taxon>
        <taxon>Gastropoda</taxon>
        <taxon>Heterobranchia</taxon>
        <taxon>Euthyneura</taxon>
        <taxon>Panpulmonata</taxon>
        <taxon>Eupulmonata</taxon>
        <taxon>Stylommatophora</taxon>
        <taxon>Helicina</taxon>
        <taxon>Arionoidea</taxon>
        <taxon>Arionidae</taxon>
        <taxon>Arion</taxon>
    </lineage>
</organism>